<sequence length="335" mass="34715">MPSTLKSSLLAAVAGAVSVSAHGHVIKVTIDGKSYQGFDPTSAPYGPQPDSITWSNGAKDNGFVLSSALQDPDIICHLDATNAALSAPVNAGGDVSITWNQWPDSHKGPVIDYLADCGGDCSTVDKTTLKWFKIAEAGQLELGAGSGQTGKWADDLLIEDNLTWKVTIPSSIKPGNYVLRHELIALHEGGSEGKAQMYPQCINLKISGSGTQSPEGVVGTQLYTATDPGILHNIYNDEKLSSVADYKIPGPALVKFDGSSSSSSNSGAGSSSAAPAPTTTSAAPTQPSTSAPVGSSTPAVPNNQTPVSSPATPKPTKTCSKKRHARRHARQVKNL</sequence>
<evidence type="ECO:0000256" key="10">
    <source>
        <dbReference type="ARBA" id="ARBA00023157"/>
    </source>
</evidence>
<proteinExistence type="inferred from homology"/>
<dbReference type="PANTHER" id="PTHR33353">
    <property type="entry name" value="PUTATIVE (AFU_ORTHOLOGUE AFUA_1G12560)-RELATED"/>
    <property type="match status" value="1"/>
</dbReference>
<evidence type="ECO:0000313" key="19">
    <source>
        <dbReference type="EMBL" id="KAK6957363.1"/>
    </source>
</evidence>
<evidence type="ECO:0000256" key="13">
    <source>
        <dbReference type="ARBA" id="ARBA00044502"/>
    </source>
</evidence>
<keyword evidence="10" id="KW-1015">Disulfide bond</keyword>
<feature type="domain" description="Auxiliary Activity family 9 catalytic" evidence="18">
    <location>
        <begin position="22"/>
        <end position="239"/>
    </location>
</feature>
<evidence type="ECO:0000256" key="11">
    <source>
        <dbReference type="ARBA" id="ARBA00023277"/>
    </source>
</evidence>
<evidence type="ECO:0000256" key="9">
    <source>
        <dbReference type="ARBA" id="ARBA00023033"/>
    </source>
</evidence>
<gene>
    <name evidence="19" type="ORF">Daesc_000147</name>
</gene>
<feature type="signal peptide" evidence="17">
    <location>
        <begin position="1"/>
        <end position="23"/>
    </location>
</feature>
<evidence type="ECO:0000256" key="3">
    <source>
        <dbReference type="ARBA" id="ARBA00022525"/>
    </source>
</evidence>
<dbReference type="InterPro" id="IPR049892">
    <property type="entry name" value="AA9"/>
</dbReference>
<feature type="compositionally biased region" description="Polar residues" evidence="16">
    <location>
        <begin position="293"/>
        <end position="318"/>
    </location>
</feature>
<keyword evidence="5 17" id="KW-0732">Signal</keyword>
<comment type="cofactor">
    <cofactor evidence="1">
        <name>Cu(2+)</name>
        <dbReference type="ChEBI" id="CHEBI:29036"/>
    </cofactor>
</comment>
<dbReference type="InterPro" id="IPR005103">
    <property type="entry name" value="AA9_LPMO"/>
</dbReference>
<evidence type="ECO:0000256" key="12">
    <source>
        <dbReference type="ARBA" id="ARBA00023326"/>
    </source>
</evidence>
<comment type="similarity">
    <text evidence="13">Belongs to the polysaccharide monooxygenase AA9 family.</text>
</comment>
<dbReference type="GO" id="GO:0030245">
    <property type="term" value="P:cellulose catabolic process"/>
    <property type="evidence" value="ECO:0007669"/>
    <property type="project" value="UniProtKB-KW"/>
</dbReference>
<evidence type="ECO:0000256" key="17">
    <source>
        <dbReference type="SAM" id="SignalP"/>
    </source>
</evidence>
<name>A0AAX6MY59_9PEZI</name>
<dbReference type="CDD" id="cd21175">
    <property type="entry name" value="LPMO_AA9"/>
    <property type="match status" value="1"/>
</dbReference>
<keyword evidence="3" id="KW-0964">Secreted</keyword>
<keyword evidence="12" id="KW-0624">Polysaccharide degradation</keyword>
<comment type="subcellular location">
    <subcellularLocation>
        <location evidence="2">Secreted</location>
    </subcellularLocation>
</comment>
<dbReference type="GO" id="GO:0046872">
    <property type="term" value="F:metal ion binding"/>
    <property type="evidence" value="ECO:0007669"/>
    <property type="project" value="UniProtKB-KW"/>
</dbReference>
<feature type="chain" id="PRO_5043579124" description="lytic cellulose monooxygenase (C4-dehydrogenating)" evidence="17">
    <location>
        <begin position="24"/>
        <end position="335"/>
    </location>
</feature>
<dbReference type="GO" id="GO:0005576">
    <property type="term" value="C:extracellular region"/>
    <property type="evidence" value="ECO:0007669"/>
    <property type="project" value="UniProtKB-SubCell"/>
</dbReference>
<evidence type="ECO:0000256" key="4">
    <source>
        <dbReference type="ARBA" id="ARBA00022723"/>
    </source>
</evidence>
<evidence type="ECO:0000256" key="7">
    <source>
        <dbReference type="ARBA" id="ARBA00023002"/>
    </source>
</evidence>
<dbReference type="Pfam" id="PF03443">
    <property type="entry name" value="AA9"/>
    <property type="match status" value="1"/>
</dbReference>
<keyword evidence="4" id="KW-0479">Metal-binding</keyword>
<dbReference type="PANTHER" id="PTHR33353:SF10">
    <property type="entry name" value="ENDO-BETA-1,4-GLUCANASE D"/>
    <property type="match status" value="1"/>
</dbReference>
<evidence type="ECO:0000256" key="6">
    <source>
        <dbReference type="ARBA" id="ARBA00023001"/>
    </source>
</evidence>
<keyword evidence="11" id="KW-0119">Carbohydrate metabolism</keyword>
<accession>A0AAX6MY59</accession>
<evidence type="ECO:0000313" key="20">
    <source>
        <dbReference type="Proteomes" id="UP001369815"/>
    </source>
</evidence>
<evidence type="ECO:0000256" key="16">
    <source>
        <dbReference type="SAM" id="MobiDB-lite"/>
    </source>
</evidence>
<keyword evidence="20" id="KW-1185">Reference proteome</keyword>
<dbReference type="EMBL" id="JBANMG010000001">
    <property type="protein sequence ID" value="KAK6957363.1"/>
    <property type="molecule type" value="Genomic_DNA"/>
</dbReference>
<comment type="caution">
    <text evidence="19">The sequence shown here is derived from an EMBL/GenBank/DDBJ whole genome shotgun (WGS) entry which is preliminary data.</text>
</comment>
<evidence type="ECO:0000259" key="18">
    <source>
        <dbReference type="Pfam" id="PF03443"/>
    </source>
</evidence>
<evidence type="ECO:0000256" key="2">
    <source>
        <dbReference type="ARBA" id="ARBA00004613"/>
    </source>
</evidence>
<evidence type="ECO:0000256" key="1">
    <source>
        <dbReference type="ARBA" id="ARBA00001973"/>
    </source>
</evidence>
<evidence type="ECO:0000256" key="15">
    <source>
        <dbReference type="ARBA" id="ARBA00047174"/>
    </source>
</evidence>
<keyword evidence="8" id="KW-0186">Copper</keyword>
<dbReference type="EC" id="1.14.99.56" evidence="15"/>
<protein>
    <recommendedName>
        <fullName evidence="15">lytic cellulose monooxygenase (C4-dehydrogenating)</fullName>
        <ecNumber evidence="15">1.14.99.56</ecNumber>
    </recommendedName>
</protein>
<feature type="region of interest" description="Disordered" evidence="16">
    <location>
        <begin position="257"/>
        <end position="335"/>
    </location>
</feature>
<evidence type="ECO:0000256" key="8">
    <source>
        <dbReference type="ARBA" id="ARBA00023008"/>
    </source>
</evidence>
<feature type="compositionally biased region" description="Low complexity" evidence="16">
    <location>
        <begin position="258"/>
        <end position="292"/>
    </location>
</feature>
<dbReference type="GO" id="GO:0004497">
    <property type="term" value="F:monooxygenase activity"/>
    <property type="evidence" value="ECO:0007669"/>
    <property type="project" value="UniProtKB-KW"/>
</dbReference>
<evidence type="ECO:0000256" key="14">
    <source>
        <dbReference type="ARBA" id="ARBA00045077"/>
    </source>
</evidence>
<reference evidence="19 20" key="1">
    <citation type="journal article" date="2024" name="Front Chem Biol">
        <title>Unveiling the potential of Daldinia eschscholtzii MFLUCC 19-0629 through bioactivity and bioinformatics studies for enhanced sustainable agriculture production.</title>
        <authorList>
            <person name="Brooks S."/>
            <person name="Weaver J.A."/>
            <person name="Klomchit A."/>
            <person name="Alharthi S.A."/>
            <person name="Onlamun T."/>
            <person name="Nurani R."/>
            <person name="Vong T.K."/>
            <person name="Alberti F."/>
            <person name="Greco C."/>
        </authorList>
    </citation>
    <scope>NUCLEOTIDE SEQUENCE [LARGE SCALE GENOMIC DNA]</scope>
    <source>
        <strain evidence="19">MFLUCC 19-0629</strain>
    </source>
</reference>
<keyword evidence="7" id="KW-0560">Oxidoreductase</keyword>
<organism evidence="19 20">
    <name type="scientific">Daldinia eschscholtzii</name>
    <dbReference type="NCBI Taxonomy" id="292717"/>
    <lineage>
        <taxon>Eukaryota</taxon>
        <taxon>Fungi</taxon>
        <taxon>Dikarya</taxon>
        <taxon>Ascomycota</taxon>
        <taxon>Pezizomycotina</taxon>
        <taxon>Sordariomycetes</taxon>
        <taxon>Xylariomycetidae</taxon>
        <taxon>Xylariales</taxon>
        <taxon>Hypoxylaceae</taxon>
        <taxon>Daldinia</taxon>
    </lineage>
</organism>
<comment type="catalytic activity">
    <reaction evidence="14">
        <text>[(1-&gt;4)-beta-D-glucosyl]n+m + reduced acceptor + O2 = 4-dehydro-beta-D-glucosyl-[(1-&gt;4)-beta-D-glucosyl]n-1 + [(1-&gt;4)-beta-D-glucosyl]m + acceptor + H2O.</text>
        <dbReference type="EC" id="1.14.99.56"/>
    </reaction>
</comment>
<evidence type="ECO:0000256" key="5">
    <source>
        <dbReference type="ARBA" id="ARBA00022729"/>
    </source>
</evidence>
<dbReference type="Proteomes" id="UP001369815">
    <property type="component" value="Unassembled WGS sequence"/>
</dbReference>
<feature type="compositionally biased region" description="Basic residues" evidence="16">
    <location>
        <begin position="319"/>
        <end position="335"/>
    </location>
</feature>
<dbReference type="AlphaFoldDB" id="A0AAX6MY59"/>
<dbReference type="Gene3D" id="2.70.50.70">
    <property type="match status" value="1"/>
</dbReference>
<keyword evidence="6" id="KW-0136">Cellulose degradation</keyword>
<keyword evidence="9" id="KW-0503">Monooxygenase</keyword>